<dbReference type="EnsemblPlants" id="Bo7g030950.1">
    <property type="protein sequence ID" value="Bo7g030950.1"/>
    <property type="gene ID" value="Bo7g030950"/>
</dbReference>
<sequence>MEVSWVFVFLLMFWCWVRSLCKFMHWNKICYLDYWRWCCLDQIIIIIASRCFGPVRKTLAHGLALEKLLWLVSLNRMQSRTRWLLHRLARSTGLERQRERGRSDVRYKGNGWKMQSSFLNKSRVRRFEVPFGLRRIALWITILALWLLSRSNRVRQLQVNMLDKYWVKLIVNNNVFLVLLHIVLWDQIML</sequence>
<evidence type="ECO:0000256" key="1">
    <source>
        <dbReference type="SAM" id="Phobius"/>
    </source>
</evidence>
<keyword evidence="2" id="KW-0732">Signal</keyword>
<organism evidence="3 4">
    <name type="scientific">Brassica oleracea var. oleracea</name>
    <dbReference type="NCBI Taxonomy" id="109376"/>
    <lineage>
        <taxon>Eukaryota</taxon>
        <taxon>Viridiplantae</taxon>
        <taxon>Streptophyta</taxon>
        <taxon>Embryophyta</taxon>
        <taxon>Tracheophyta</taxon>
        <taxon>Spermatophyta</taxon>
        <taxon>Magnoliopsida</taxon>
        <taxon>eudicotyledons</taxon>
        <taxon>Gunneridae</taxon>
        <taxon>Pentapetalae</taxon>
        <taxon>rosids</taxon>
        <taxon>malvids</taxon>
        <taxon>Brassicales</taxon>
        <taxon>Brassicaceae</taxon>
        <taxon>Brassiceae</taxon>
        <taxon>Brassica</taxon>
    </lineage>
</organism>
<evidence type="ECO:0000256" key="2">
    <source>
        <dbReference type="SAM" id="SignalP"/>
    </source>
</evidence>
<keyword evidence="4" id="KW-1185">Reference proteome</keyword>
<accession>A0A0D3D4Q7</accession>
<reference evidence="3 4" key="1">
    <citation type="journal article" date="2014" name="Genome Biol.">
        <title>Transcriptome and methylome profiling reveals relics of genome dominance in the mesopolyploid Brassica oleracea.</title>
        <authorList>
            <person name="Parkin I.A."/>
            <person name="Koh C."/>
            <person name="Tang H."/>
            <person name="Robinson S.J."/>
            <person name="Kagale S."/>
            <person name="Clarke W.E."/>
            <person name="Town C.D."/>
            <person name="Nixon J."/>
            <person name="Krishnakumar V."/>
            <person name="Bidwell S.L."/>
            <person name="Denoeud F."/>
            <person name="Belcram H."/>
            <person name="Links M.G."/>
            <person name="Just J."/>
            <person name="Clarke C."/>
            <person name="Bender T."/>
            <person name="Huebert T."/>
            <person name="Mason A.S."/>
            <person name="Pires J.C."/>
            <person name="Barker G."/>
            <person name="Moore J."/>
            <person name="Walley P.G."/>
            <person name="Manoli S."/>
            <person name="Batley J."/>
            <person name="Edwards D."/>
            <person name="Nelson M.N."/>
            <person name="Wang X."/>
            <person name="Paterson A.H."/>
            <person name="King G."/>
            <person name="Bancroft I."/>
            <person name="Chalhoub B."/>
            <person name="Sharpe A.G."/>
        </authorList>
    </citation>
    <scope>NUCLEOTIDE SEQUENCE</scope>
    <source>
        <strain evidence="3 4">cv. TO1000</strain>
    </source>
</reference>
<reference evidence="3" key="2">
    <citation type="submission" date="2015-03" db="UniProtKB">
        <authorList>
            <consortium name="EnsemblPlants"/>
        </authorList>
    </citation>
    <scope>IDENTIFICATION</scope>
</reference>
<evidence type="ECO:0000313" key="4">
    <source>
        <dbReference type="Proteomes" id="UP000032141"/>
    </source>
</evidence>
<protein>
    <submittedName>
        <fullName evidence="3">Uncharacterized protein</fullName>
    </submittedName>
</protein>
<dbReference type="HOGENOM" id="CLU_1429892_0_0_1"/>
<evidence type="ECO:0000313" key="3">
    <source>
        <dbReference type="EnsemblPlants" id="Bo7g030950.1"/>
    </source>
</evidence>
<keyword evidence="1" id="KW-0472">Membrane</keyword>
<dbReference type="AlphaFoldDB" id="A0A0D3D4Q7"/>
<feature type="signal peptide" evidence="2">
    <location>
        <begin position="1"/>
        <end position="19"/>
    </location>
</feature>
<keyword evidence="1" id="KW-1133">Transmembrane helix</keyword>
<proteinExistence type="predicted"/>
<dbReference type="Gramene" id="Bo7g030950.1">
    <property type="protein sequence ID" value="Bo7g030950.1"/>
    <property type="gene ID" value="Bo7g030950"/>
</dbReference>
<feature type="transmembrane region" description="Helical" evidence="1">
    <location>
        <begin position="169"/>
        <end position="188"/>
    </location>
</feature>
<name>A0A0D3D4Q7_BRAOL</name>
<dbReference type="Proteomes" id="UP000032141">
    <property type="component" value="Chromosome C7"/>
</dbReference>
<feature type="transmembrane region" description="Helical" evidence="1">
    <location>
        <begin position="131"/>
        <end position="148"/>
    </location>
</feature>
<keyword evidence="1" id="KW-0812">Transmembrane</keyword>
<feature type="chain" id="PRO_5002259321" evidence="2">
    <location>
        <begin position="20"/>
        <end position="190"/>
    </location>
</feature>